<dbReference type="InterPro" id="IPR027417">
    <property type="entry name" value="P-loop_NTPase"/>
</dbReference>
<evidence type="ECO:0000313" key="2">
    <source>
        <dbReference type="Proteomes" id="UP000053317"/>
    </source>
</evidence>
<dbReference type="PANTHER" id="PTHR48419:SF1">
    <property type="entry name" value="SULFOTRANSFERASE DOMAIN-CONTAINING PROTEIN"/>
    <property type="match status" value="1"/>
</dbReference>
<evidence type="ECO:0000313" key="1">
    <source>
        <dbReference type="EMBL" id="KKY20912.1"/>
    </source>
</evidence>
<dbReference type="InterPro" id="IPR053226">
    <property type="entry name" value="Pyrrolopyrazine_biosynth_F"/>
</dbReference>
<name>A0A0G2EDE5_PHACM</name>
<accession>A0A0G2EDE5</accession>
<gene>
    <name evidence="1" type="ORF">UCRPC4_g03989</name>
</gene>
<reference evidence="1 2" key="1">
    <citation type="submission" date="2015-05" db="EMBL/GenBank/DDBJ databases">
        <title>Distinctive expansion of gene families associated with plant cell wall degradation and secondary metabolism in the genomes of grapevine trunk pathogens.</title>
        <authorList>
            <person name="Lawrence D.P."/>
            <person name="Travadon R."/>
            <person name="Rolshausen P.E."/>
            <person name="Baumgartner K."/>
        </authorList>
    </citation>
    <scope>NUCLEOTIDE SEQUENCE [LARGE SCALE GENOMIC DNA]</scope>
    <source>
        <strain evidence="1">UCRPC4</strain>
    </source>
</reference>
<sequence>MSTRFADDEEARVASGFSESTFKTIFDRIEREGSEGKRLFIKDIIHYLVPPKGQPPMIAPSLEAFRHGVGTPSGTNGTTNGTSKNVELYPWSTPAEPGNPTVVPQRLMERFHWMFLIRDPHKSIPSYYRCTIPPLDKLTGFYEFYPSEAGYIEVRLVFDYLRSIGAVGPRFAEDKCNKNDTNGAHVNGNTWHTESAEICVLDADDMLDSPPEHIEAVCKSIGVPYTPGMLNWDNPEDQRIAKEAFEKWTGFHEDAIDSCSLHGRDQKHTEQPPKREEQWDQEWQEKYGEKGAKIIRQTVDACMDDYLYMKQFTLQL</sequence>
<comment type="caution">
    <text evidence="1">The sequence shown here is derived from an EMBL/GenBank/DDBJ whole genome shotgun (WGS) entry which is preliminary data.</text>
</comment>
<dbReference type="OrthoDB" id="2405944at2759"/>
<dbReference type="SUPFAM" id="SSF52540">
    <property type="entry name" value="P-loop containing nucleoside triphosphate hydrolases"/>
    <property type="match status" value="1"/>
</dbReference>
<dbReference type="Proteomes" id="UP000053317">
    <property type="component" value="Unassembled WGS sequence"/>
</dbReference>
<protein>
    <recommendedName>
        <fullName evidence="3">P-loop containing nucleoside triphosphate hydrolase protein</fullName>
    </recommendedName>
</protein>
<evidence type="ECO:0008006" key="3">
    <source>
        <dbReference type="Google" id="ProtNLM"/>
    </source>
</evidence>
<reference evidence="1 2" key="2">
    <citation type="submission" date="2015-05" db="EMBL/GenBank/DDBJ databases">
        <authorList>
            <person name="Morales-Cruz A."/>
            <person name="Amrine K.C."/>
            <person name="Cantu D."/>
        </authorList>
    </citation>
    <scope>NUCLEOTIDE SEQUENCE [LARGE SCALE GENOMIC DNA]</scope>
    <source>
        <strain evidence="1">UCRPC4</strain>
    </source>
</reference>
<dbReference type="PANTHER" id="PTHR48419">
    <property type="entry name" value="SULFOTRANSFERASE DOMAIN-CONTAINING PROTEIN"/>
    <property type="match status" value="1"/>
</dbReference>
<dbReference type="Gene3D" id="3.40.50.300">
    <property type="entry name" value="P-loop containing nucleotide triphosphate hydrolases"/>
    <property type="match status" value="1"/>
</dbReference>
<proteinExistence type="predicted"/>
<organism evidence="1 2">
    <name type="scientific">Phaeomoniella chlamydospora</name>
    <name type="common">Phaeoacremonium chlamydosporum</name>
    <dbReference type="NCBI Taxonomy" id="158046"/>
    <lineage>
        <taxon>Eukaryota</taxon>
        <taxon>Fungi</taxon>
        <taxon>Dikarya</taxon>
        <taxon>Ascomycota</taxon>
        <taxon>Pezizomycotina</taxon>
        <taxon>Eurotiomycetes</taxon>
        <taxon>Chaetothyriomycetidae</taxon>
        <taxon>Phaeomoniellales</taxon>
        <taxon>Phaeomoniellaceae</taxon>
        <taxon>Phaeomoniella</taxon>
    </lineage>
</organism>
<dbReference type="EMBL" id="LCWF01000091">
    <property type="protein sequence ID" value="KKY20912.1"/>
    <property type="molecule type" value="Genomic_DNA"/>
</dbReference>
<dbReference type="AlphaFoldDB" id="A0A0G2EDE5"/>
<keyword evidence="2" id="KW-1185">Reference proteome</keyword>